<keyword evidence="3" id="KW-1185">Reference proteome</keyword>
<dbReference type="InterPro" id="IPR011333">
    <property type="entry name" value="SKP1/BTB/POZ_sf"/>
</dbReference>
<dbReference type="RefSeq" id="XP_033529071.1">
    <property type="nucleotide sequence ID" value="XM_033672662.1"/>
</dbReference>
<gene>
    <name evidence="2" type="ORF">P153DRAFT_427340</name>
</gene>
<organism evidence="2 3">
    <name type="scientific">Dothidotthia symphoricarpi CBS 119687</name>
    <dbReference type="NCBI Taxonomy" id="1392245"/>
    <lineage>
        <taxon>Eukaryota</taxon>
        <taxon>Fungi</taxon>
        <taxon>Dikarya</taxon>
        <taxon>Ascomycota</taxon>
        <taxon>Pezizomycotina</taxon>
        <taxon>Dothideomycetes</taxon>
        <taxon>Pleosporomycetidae</taxon>
        <taxon>Pleosporales</taxon>
        <taxon>Dothidotthiaceae</taxon>
        <taxon>Dothidotthia</taxon>
    </lineage>
</organism>
<dbReference type="InterPro" id="IPR000210">
    <property type="entry name" value="BTB/POZ_dom"/>
</dbReference>
<dbReference type="GeneID" id="54413094"/>
<accession>A0A6A6AUR5</accession>
<protein>
    <recommendedName>
        <fullName evidence="1">BTB domain-containing protein</fullName>
    </recommendedName>
</protein>
<dbReference type="Proteomes" id="UP000799771">
    <property type="component" value="Unassembled WGS sequence"/>
</dbReference>
<feature type="domain" description="BTB" evidence="1">
    <location>
        <begin position="36"/>
        <end position="98"/>
    </location>
</feature>
<dbReference type="EMBL" id="ML977497">
    <property type="protein sequence ID" value="KAF2134684.1"/>
    <property type="molecule type" value="Genomic_DNA"/>
</dbReference>
<dbReference type="Gene3D" id="3.30.710.10">
    <property type="entry name" value="Potassium Channel Kv1.1, Chain A"/>
    <property type="match status" value="1"/>
</dbReference>
<evidence type="ECO:0000313" key="2">
    <source>
        <dbReference type="EMBL" id="KAF2134684.1"/>
    </source>
</evidence>
<dbReference type="Pfam" id="PF00651">
    <property type="entry name" value="BTB"/>
    <property type="match status" value="1"/>
</dbReference>
<dbReference type="AlphaFoldDB" id="A0A6A6AUR5"/>
<evidence type="ECO:0000313" key="3">
    <source>
        <dbReference type="Proteomes" id="UP000799771"/>
    </source>
</evidence>
<reference evidence="2" key="1">
    <citation type="journal article" date="2020" name="Stud. Mycol.">
        <title>101 Dothideomycetes genomes: a test case for predicting lifestyles and emergence of pathogens.</title>
        <authorList>
            <person name="Haridas S."/>
            <person name="Albert R."/>
            <person name="Binder M."/>
            <person name="Bloem J."/>
            <person name="Labutti K."/>
            <person name="Salamov A."/>
            <person name="Andreopoulos B."/>
            <person name="Baker S."/>
            <person name="Barry K."/>
            <person name="Bills G."/>
            <person name="Bluhm B."/>
            <person name="Cannon C."/>
            <person name="Castanera R."/>
            <person name="Culley D."/>
            <person name="Daum C."/>
            <person name="Ezra D."/>
            <person name="Gonzalez J."/>
            <person name="Henrissat B."/>
            <person name="Kuo A."/>
            <person name="Liang C."/>
            <person name="Lipzen A."/>
            <person name="Lutzoni F."/>
            <person name="Magnuson J."/>
            <person name="Mondo S."/>
            <person name="Nolan M."/>
            <person name="Ohm R."/>
            <person name="Pangilinan J."/>
            <person name="Park H.-J."/>
            <person name="Ramirez L."/>
            <person name="Alfaro M."/>
            <person name="Sun H."/>
            <person name="Tritt A."/>
            <person name="Yoshinaga Y."/>
            <person name="Zwiers L.-H."/>
            <person name="Turgeon B."/>
            <person name="Goodwin S."/>
            <person name="Spatafora J."/>
            <person name="Crous P."/>
            <person name="Grigoriev I."/>
        </authorList>
    </citation>
    <scope>NUCLEOTIDE SEQUENCE</scope>
    <source>
        <strain evidence="2">CBS 119687</strain>
    </source>
</reference>
<dbReference type="SUPFAM" id="SSF54695">
    <property type="entry name" value="POZ domain"/>
    <property type="match status" value="1"/>
</dbReference>
<dbReference type="OrthoDB" id="6359816at2759"/>
<dbReference type="PROSITE" id="PS50097">
    <property type="entry name" value="BTB"/>
    <property type="match status" value="1"/>
</dbReference>
<name>A0A6A6AUR5_9PLEO</name>
<evidence type="ECO:0000259" key="1">
    <source>
        <dbReference type="PROSITE" id="PS50097"/>
    </source>
</evidence>
<proteinExistence type="predicted"/>
<sequence length="295" mass="33776">MAMKLDLNSGDEAQLRDAHMCGELGYARYCDVKALSDITVRYGQEGERVFYGHRIMLCSVSRWFQAAFTVNLQGNELQEITLEDDDTDAVQHMLYHAYGLPSPSLPTASEWLDHLRYNLNLYQVAEKYSVPSLATMSVGCFKRHWDSYLDDIDVAGEDVYHSYQDVVQRVYIVARAQDGEHRRDHPLVKILLDGTITHQRISITKDHDKILDLFTKAADDVAEFGRDIFVHMMNSTKPKTDTTGCISITWTNKFTCPECEHAWIRTHDPHVSEVVSGHCPECDTYFSDWNTQRAS</sequence>